<keyword evidence="1" id="KW-0862">Zinc</keyword>
<dbReference type="CDD" id="cd04793">
    <property type="entry name" value="LanC"/>
    <property type="match status" value="1"/>
</dbReference>
<keyword evidence="3" id="KW-1185">Reference proteome</keyword>
<dbReference type="PRINTS" id="PR01955">
    <property type="entry name" value="LANCFRANKIA"/>
</dbReference>
<dbReference type="InterPro" id="IPR007822">
    <property type="entry name" value="LANC-like"/>
</dbReference>
<dbReference type="InterPro" id="IPR033889">
    <property type="entry name" value="LanC"/>
</dbReference>
<reference evidence="3" key="1">
    <citation type="submission" date="2016-10" db="EMBL/GenBank/DDBJ databases">
        <authorList>
            <person name="Varghese N."/>
            <person name="Submissions S."/>
        </authorList>
    </citation>
    <scope>NUCLEOTIDE SEQUENCE [LARGE SCALE GENOMIC DNA]</scope>
    <source>
        <strain evidence="3">CGMCC 4.3506</strain>
    </source>
</reference>
<evidence type="ECO:0000313" key="3">
    <source>
        <dbReference type="Proteomes" id="UP000199623"/>
    </source>
</evidence>
<protein>
    <submittedName>
        <fullName evidence="2">Lanthionine synthetase C-like protein</fullName>
    </submittedName>
</protein>
<gene>
    <name evidence="2" type="ORF">SAMN05216553_101439</name>
</gene>
<dbReference type="SUPFAM" id="SSF158745">
    <property type="entry name" value="LanC-like"/>
    <property type="match status" value="1"/>
</dbReference>
<feature type="binding site" evidence="1">
    <location>
        <position position="280"/>
    </location>
    <ligand>
        <name>Zn(2+)</name>
        <dbReference type="ChEBI" id="CHEBI:29105"/>
    </ligand>
</feature>
<feature type="binding site" evidence="1">
    <location>
        <position position="329"/>
    </location>
    <ligand>
        <name>Zn(2+)</name>
        <dbReference type="ChEBI" id="CHEBI:29105"/>
    </ligand>
</feature>
<feature type="binding site" evidence="1">
    <location>
        <position position="330"/>
    </location>
    <ligand>
        <name>Zn(2+)</name>
        <dbReference type="ChEBI" id="CHEBI:29105"/>
    </ligand>
</feature>
<accession>A0A1G7KRK8</accession>
<dbReference type="AlphaFoldDB" id="A0A1G7KRK8"/>
<dbReference type="STRING" id="200378.SAMN05216553_101439"/>
<sequence>MTVLAWLEDAVRRLSRPEEVDLGNGDWPHHPMSLADGHCGLAVLFARAGDRTPELRAAAHDHLATAATSRRPPVENLFDGLPSLGFAARSAARAEGDYRGVLAKIDPHVLRLAGNVLGAEETRLLAREPGARMACYDVTSGLTGIGRYLLAAGPPARPVLERLLRYLVRLTDPVRVRGHRVPGWWTPDPSLLANPVAHPDGHLNLGMAHGISGPLALLALCHADGVVVEGHDEAIHRVTTWLLSRRGTDEHGRYWPALVPLDDEVAGTADALPPSRVAWCYGAPGVARAVQLAGIALDEPEWEAEARSTLRAAFRRPREQWGLRDASLCHGSAGVLHATRLVLGADADVLPALYDHLLDQRDGHTVVTVPPDRPGFLDGAAGTFLALHDHLAPVLSPASLPWDAALVLR</sequence>
<keyword evidence="1" id="KW-0479">Metal-binding</keyword>
<evidence type="ECO:0000313" key="2">
    <source>
        <dbReference type="EMBL" id="SDF39842.1"/>
    </source>
</evidence>
<proteinExistence type="predicted"/>
<dbReference type="GO" id="GO:0031179">
    <property type="term" value="P:peptide modification"/>
    <property type="evidence" value="ECO:0007669"/>
    <property type="project" value="InterPro"/>
</dbReference>
<name>A0A1G7KRK8_9PSEU</name>
<dbReference type="RefSeq" id="WP_176946550.1">
    <property type="nucleotide sequence ID" value="NZ_FNCC01000001.1"/>
</dbReference>
<organism evidence="2 3">
    <name type="scientific">Lentzea fradiae</name>
    <dbReference type="NCBI Taxonomy" id="200378"/>
    <lineage>
        <taxon>Bacteria</taxon>
        <taxon>Bacillati</taxon>
        <taxon>Actinomycetota</taxon>
        <taxon>Actinomycetes</taxon>
        <taxon>Pseudonocardiales</taxon>
        <taxon>Pseudonocardiaceae</taxon>
        <taxon>Lentzea</taxon>
    </lineage>
</organism>
<dbReference type="Gene3D" id="1.50.10.20">
    <property type="match status" value="1"/>
</dbReference>
<dbReference type="PRINTS" id="PR01950">
    <property type="entry name" value="LANCSUPER"/>
</dbReference>
<evidence type="ECO:0000256" key="1">
    <source>
        <dbReference type="PIRSR" id="PIRSR607822-1"/>
    </source>
</evidence>
<dbReference type="Proteomes" id="UP000199623">
    <property type="component" value="Unassembled WGS sequence"/>
</dbReference>
<dbReference type="SMART" id="SM01260">
    <property type="entry name" value="LANC_like"/>
    <property type="match status" value="1"/>
</dbReference>
<dbReference type="Pfam" id="PF05147">
    <property type="entry name" value="LANC_like"/>
    <property type="match status" value="1"/>
</dbReference>
<dbReference type="GO" id="GO:0046872">
    <property type="term" value="F:metal ion binding"/>
    <property type="evidence" value="ECO:0007669"/>
    <property type="project" value="UniProtKB-KW"/>
</dbReference>
<dbReference type="EMBL" id="FNCC01000001">
    <property type="protein sequence ID" value="SDF39842.1"/>
    <property type="molecule type" value="Genomic_DNA"/>
</dbReference>